<feature type="coiled-coil region" evidence="1">
    <location>
        <begin position="219"/>
        <end position="253"/>
    </location>
</feature>
<accession>A0A914Z6E0</accession>
<evidence type="ECO:0000313" key="2">
    <source>
        <dbReference type="Proteomes" id="UP000887577"/>
    </source>
</evidence>
<dbReference type="WBParaSite" id="PSU_v2.g7500.t1">
    <property type="protein sequence ID" value="PSU_v2.g7500.t1"/>
    <property type="gene ID" value="PSU_v2.g7500"/>
</dbReference>
<protein>
    <submittedName>
        <fullName evidence="3">Uncharacterized protein</fullName>
    </submittedName>
</protein>
<keyword evidence="1" id="KW-0175">Coiled coil</keyword>
<proteinExistence type="predicted"/>
<evidence type="ECO:0000256" key="1">
    <source>
        <dbReference type="SAM" id="Coils"/>
    </source>
</evidence>
<dbReference type="Proteomes" id="UP000887577">
    <property type="component" value="Unplaced"/>
</dbReference>
<reference evidence="3" key="1">
    <citation type="submission" date="2022-11" db="UniProtKB">
        <authorList>
            <consortium name="WormBaseParasite"/>
        </authorList>
    </citation>
    <scope>IDENTIFICATION</scope>
</reference>
<dbReference type="AlphaFoldDB" id="A0A914Z6E0"/>
<name>A0A914Z6E0_9BILA</name>
<organism evidence="2 3">
    <name type="scientific">Panagrolaimus superbus</name>
    <dbReference type="NCBI Taxonomy" id="310955"/>
    <lineage>
        <taxon>Eukaryota</taxon>
        <taxon>Metazoa</taxon>
        <taxon>Ecdysozoa</taxon>
        <taxon>Nematoda</taxon>
        <taxon>Chromadorea</taxon>
        <taxon>Rhabditida</taxon>
        <taxon>Tylenchina</taxon>
        <taxon>Panagrolaimomorpha</taxon>
        <taxon>Panagrolaimoidea</taxon>
        <taxon>Panagrolaimidae</taxon>
        <taxon>Panagrolaimus</taxon>
    </lineage>
</organism>
<evidence type="ECO:0000313" key="3">
    <source>
        <dbReference type="WBParaSite" id="PSU_v2.g7500.t1"/>
    </source>
</evidence>
<keyword evidence="2" id="KW-1185">Reference proteome</keyword>
<sequence length="387" mass="43577">MEGSTGCSSSLQITAYMDCLNDDDEQKELVADRTNVINGEHYMEDTECSRKCSRLFINGKVFDDEKVGDGQLMDDYDSEANVAELSVGIYPPVCVSNGDGIYKPSDELYTVKEIVIGVITNDDLNAVKDANYLPLDDTQHQIEPTEVDESEGAVRSIRAQVQSFVNDAAEAFHKLKENVNVANDMLHRMNKPNQKIDENLVSELEDFLTDSPDWCLSVMDGKDKTIELFEREILDLREQQSQLLFEREELQRKLGRESSKTSVMSAGDQRKLKALGINNLSDLINRYRNLQGELEASKKRFIVEASLTRGESLSSVCSKTEWNQQLQPEVLKQGGLTSVIDNGNVTGVNVKACIPLPMPDKFQGKTRVELERYFRYFDEAVTSRVCP</sequence>